<feature type="region of interest" description="Disordered" evidence="7">
    <location>
        <begin position="138"/>
        <end position="167"/>
    </location>
</feature>
<evidence type="ECO:0000256" key="1">
    <source>
        <dbReference type="ARBA" id="ARBA00000707"/>
    </source>
</evidence>
<dbReference type="PANTHER" id="PTHR21646:SF19">
    <property type="entry name" value="UBIQUITIN CARBOXYL-TERMINAL HYDROLASE 3"/>
    <property type="match status" value="1"/>
</dbReference>
<dbReference type="InterPro" id="IPR050185">
    <property type="entry name" value="Ub_carboxyl-term_hydrolase"/>
</dbReference>
<dbReference type="GO" id="GO:0006508">
    <property type="term" value="P:proteolysis"/>
    <property type="evidence" value="ECO:0007669"/>
    <property type="project" value="UniProtKB-KW"/>
</dbReference>
<dbReference type="PROSITE" id="PS00973">
    <property type="entry name" value="USP_2"/>
    <property type="match status" value="1"/>
</dbReference>
<evidence type="ECO:0000259" key="9">
    <source>
        <dbReference type="PROSITE" id="PS50271"/>
    </source>
</evidence>
<dbReference type="Gene3D" id="3.90.70.10">
    <property type="entry name" value="Cysteine proteinases"/>
    <property type="match status" value="1"/>
</dbReference>
<dbReference type="EMBL" id="CANHGI010000001">
    <property type="protein sequence ID" value="CAI5438019.1"/>
    <property type="molecule type" value="Genomic_DNA"/>
</dbReference>
<dbReference type="InterPro" id="IPR001394">
    <property type="entry name" value="Peptidase_C19_UCH"/>
</dbReference>
<feature type="compositionally biased region" description="Basic residues" evidence="7">
    <location>
        <begin position="157"/>
        <end position="167"/>
    </location>
</feature>
<dbReference type="PROSITE" id="PS50235">
    <property type="entry name" value="USP_3"/>
    <property type="match status" value="1"/>
</dbReference>
<evidence type="ECO:0000256" key="5">
    <source>
        <dbReference type="PROSITE-ProRule" id="PRU00502"/>
    </source>
</evidence>
<dbReference type="PROSITE" id="PS50271">
    <property type="entry name" value="ZF_UBP"/>
    <property type="match status" value="1"/>
</dbReference>
<evidence type="ECO:0000259" key="8">
    <source>
        <dbReference type="PROSITE" id="PS50235"/>
    </source>
</evidence>
<name>A0A9P1MSF7_9PELO</name>
<dbReference type="InterPro" id="IPR013083">
    <property type="entry name" value="Znf_RING/FYVE/PHD"/>
</dbReference>
<evidence type="ECO:0000313" key="11">
    <source>
        <dbReference type="Proteomes" id="UP001152747"/>
    </source>
</evidence>
<dbReference type="InterPro" id="IPR001607">
    <property type="entry name" value="Znf_UBP"/>
</dbReference>
<comment type="similarity">
    <text evidence="6">Belongs to the peptidase C19 family.</text>
</comment>
<dbReference type="GO" id="GO:0008270">
    <property type="term" value="F:zinc ion binding"/>
    <property type="evidence" value="ECO:0007669"/>
    <property type="project" value="UniProtKB-KW"/>
</dbReference>
<comment type="catalytic activity">
    <reaction evidence="1 6">
        <text>Thiol-dependent hydrolysis of ester, thioester, amide, peptide and isopeptide bonds formed by the C-terminal Gly of ubiquitin (a 76-residue protein attached to proteins as an intracellular targeting signal).</text>
        <dbReference type="EC" id="3.4.19.12"/>
    </reaction>
</comment>
<dbReference type="InterPro" id="IPR038765">
    <property type="entry name" value="Papain-like_cys_pep_sf"/>
</dbReference>
<keyword evidence="2" id="KW-0479">Metal-binding</keyword>
<feature type="region of interest" description="Disordered" evidence="7">
    <location>
        <begin position="508"/>
        <end position="537"/>
    </location>
</feature>
<dbReference type="SMART" id="SM00290">
    <property type="entry name" value="ZnF_UBP"/>
    <property type="match status" value="1"/>
</dbReference>
<dbReference type="AlphaFoldDB" id="A0A9P1MSF7"/>
<dbReference type="InterPro" id="IPR028889">
    <property type="entry name" value="USP"/>
</dbReference>
<keyword evidence="4" id="KW-0862">Zinc</keyword>
<feature type="domain" description="USP" evidence="8">
    <location>
        <begin position="195"/>
        <end position="503"/>
    </location>
</feature>
<dbReference type="Proteomes" id="UP001152747">
    <property type="component" value="Unassembled WGS sequence"/>
</dbReference>
<keyword evidence="6" id="KW-0833">Ubl conjugation pathway</keyword>
<keyword evidence="11" id="KW-1185">Reference proteome</keyword>
<keyword evidence="6" id="KW-0378">Hydrolase</keyword>
<evidence type="ECO:0000256" key="6">
    <source>
        <dbReference type="RuleBase" id="RU366025"/>
    </source>
</evidence>
<dbReference type="SUPFAM" id="SSF57850">
    <property type="entry name" value="RING/U-box"/>
    <property type="match status" value="1"/>
</dbReference>
<dbReference type="InterPro" id="IPR018200">
    <property type="entry name" value="USP_CS"/>
</dbReference>
<reference evidence="10" key="1">
    <citation type="submission" date="2022-11" db="EMBL/GenBank/DDBJ databases">
        <authorList>
            <person name="Kikuchi T."/>
        </authorList>
    </citation>
    <scope>NUCLEOTIDE SEQUENCE</scope>
    <source>
        <strain evidence="10">PS1010</strain>
    </source>
</reference>
<comment type="caution">
    <text evidence="10">The sequence shown here is derived from an EMBL/GenBank/DDBJ whole genome shotgun (WGS) entry which is preliminary data.</text>
</comment>
<keyword evidence="6" id="KW-0788">Thiol protease</keyword>
<dbReference type="PANTHER" id="PTHR21646">
    <property type="entry name" value="UBIQUITIN CARBOXYL-TERMINAL HYDROLASE"/>
    <property type="match status" value="1"/>
</dbReference>
<dbReference type="EC" id="3.4.19.12" evidence="6"/>
<feature type="domain" description="UBP-type" evidence="9">
    <location>
        <begin position="36"/>
        <end position="127"/>
    </location>
</feature>
<dbReference type="Pfam" id="PF02148">
    <property type="entry name" value="zf-UBP"/>
    <property type="match status" value="1"/>
</dbReference>
<dbReference type="GO" id="GO:0016579">
    <property type="term" value="P:protein deubiquitination"/>
    <property type="evidence" value="ECO:0007669"/>
    <property type="project" value="InterPro"/>
</dbReference>
<proteinExistence type="inferred from homology"/>
<dbReference type="OrthoDB" id="21192at2759"/>
<feature type="compositionally biased region" description="Polar residues" evidence="7">
    <location>
        <begin position="528"/>
        <end position="537"/>
    </location>
</feature>
<organism evidence="10 11">
    <name type="scientific">Caenorhabditis angaria</name>
    <dbReference type="NCBI Taxonomy" id="860376"/>
    <lineage>
        <taxon>Eukaryota</taxon>
        <taxon>Metazoa</taxon>
        <taxon>Ecdysozoa</taxon>
        <taxon>Nematoda</taxon>
        <taxon>Chromadorea</taxon>
        <taxon>Rhabditida</taxon>
        <taxon>Rhabditina</taxon>
        <taxon>Rhabditomorpha</taxon>
        <taxon>Rhabditoidea</taxon>
        <taxon>Rhabditidae</taxon>
        <taxon>Peloderinae</taxon>
        <taxon>Caenorhabditis</taxon>
    </lineage>
</organism>
<gene>
    <name evidence="10" type="ORF">CAMP_LOCUS656</name>
</gene>
<protein>
    <recommendedName>
        <fullName evidence="6">Ubiquitin carboxyl-terminal hydrolase</fullName>
        <ecNumber evidence="6">3.4.19.12</ecNumber>
    </recommendedName>
</protein>
<evidence type="ECO:0000256" key="4">
    <source>
        <dbReference type="ARBA" id="ARBA00022833"/>
    </source>
</evidence>
<dbReference type="GO" id="GO:0004843">
    <property type="term" value="F:cysteine-type deubiquitinase activity"/>
    <property type="evidence" value="ECO:0007669"/>
    <property type="project" value="UniProtKB-UniRule"/>
</dbReference>
<evidence type="ECO:0000256" key="2">
    <source>
        <dbReference type="ARBA" id="ARBA00022723"/>
    </source>
</evidence>
<dbReference type="Pfam" id="PF00443">
    <property type="entry name" value="UCH"/>
    <property type="match status" value="1"/>
</dbReference>
<accession>A0A9P1MSF7</accession>
<sequence length="537" mass="60817">MACTHITEEQCVTRVPKEMFKKKAEIEASDPFFGGNSNNPDKKAHNVPTFCVECDLSKSSLICLNCGIINCGRYDSGHAIDHFNESKHAVVMDCVSFALYCYECDATVTVDFEPALFPLIKSIRLLFDIEEPIGEEEVKTVTDQVASSKLKSPPPKGGKKDKKKEKNVKHYGLKSGKVVPMTPQIAEIIRDGKPRGLNNVGNTCFMASALQALGSIEQFVSYMCDMPDLEDYLIDPTKTQVSFVSNETRNFFRKLRERTPKNVPHQLNLFRKVFVTHCPRFQGLEQHDSHEFLRYLLDQMHTEMKKCQDLPDIPEGSTFINELFGGTLQSKVICMNCQHESNKDDVMMDLSLDLKHKAKLPDALNSFFAKEILDKTEKPECSKCKSKQTSSKQMFIKKLPQVLCLHLKRFRDDGSKSCKHVNFLMDGLNLDHFMSDDIPEEPPTFYELTSTVQHCGENTGFGHYICYGKRGSSWYMFNDEKVELSQPENVLGSYAYILFYTKKPTSAPNPTPSTTLHSLNLPPIAPPTKTNQKPVKK</sequence>
<dbReference type="Gene3D" id="3.30.40.10">
    <property type="entry name" value="Zinc/RING finger domain, C3HC4 (zinc finger)"/>
    <property type="match status" value="1"/>
</dbReference>
<dbReference type="SUPFAM" id="SSF54001">
    <property type="entry name" value="Cysteine proteinases"/>
    <property type="match status" value="1"/>
</dbReference>
<keyword evidence="6" id="KW-0645">Protease</keyword>
<evidence type="ECO:0000313" key="10">
    <source>
        <dbReference type="EMBL" id="CAI5438019.1"/>
    </source>
</evidence>
<dbReference type="PROSITE" id="PS00972">
    <property type="entry name" value="USP_1"/>
    <property type="match status" value="1"/>
</dbReference>
<evidence type="ECO:0000256" key="3">
    <source>
        <dbReference type="ARBA" id="ARBA00022771"/>
    </source>
</evidence>
<evidence type="ECO:0000256" key="7">
    <source>
        <dbReference type="SAM" id="MobiDB-lite"/>
    </source>
</evidence>
<keyword evidence="3 5" id="KW-0863">Zinc-finger</keyword>